<dbReference type="Pfam" id="PF00043">
    <property type="entry name" value="GST_C"/>
    <property type="match status" value="1"/>
</dbReference>
<dbReference type="SUPFAM" id="SSF47616">
    <property type="entry name" value="GST C-terminal domain-like"/>
    <property type="match status" value="1"/>
</dbReference>
<dbReference type="InterPro" id="IPR036249">
    <property type="entry name" value="Thioredoxin-like_sf"/>
</dbReference>
<dbReference type="AlphaFoldDB" id="A0A520MZX8"/>
<evidence type="ECO:0000313" key="5">
    <source>
        <dbReference type="Proteomes" id="UP000315825"/>
    </source>
</evidence>
<evidence type="ECO:0000259" key="2">
    <source>
        <dbReference type="PROSITE" id="PS50404"/>
    </source>
</evidence>
<dbReference type="PANTHER" id="PTHR44051:SF21">
    <property type="entry name" value="GLUTATHIONE S-TRANSFERASE FAMILY PROTEIN"/>
    <property type="match status" value="1"/>
</dbReference>
<dbReference type="InterPro" id="IPR004045">
    <property type="entry name" value="Glutathione_S-Trfase_N"/>
</dbReference>
<keyword evidence="4" id="KW-0808">Transferase</keyword>
<evidence type="ECO:0000313" key="4">
    <source>
        <dbReference type="EMBL" id="RZO26788.1"/>
    </source>
</evidence>
<comment type="caution">
    <text evidence="4">The sequence shown here is derived from an EMBL/GenBank/DDBJ whole genome shotgun (WGS) entry which is preliminary data.</text>
</comment>
<evidence type="ECO:0000259" key="3">
    <source>
        <dbReference type="PROSITE" id="PS50405"/>
    </source>
</evidence>
<feature type="domain" description="GST C-terminal" evidence="3">
    <location>
        <begin position="85"/>
        <end position="205"/>
    </location>
</feature>
<dbReference type="CDD" id="cd03046">
    <property type="entry name" value="GST_N_GTT1_like"/>
    <property type="match status" value="1"/>
</dbReference>
<dbReference type="Gene3D" id="1.20.1050.130">
    <property type="match status" value="1"/>
</dbReference>
<organism evidence="4 5">
    <name type="scientific">SAR86 cluster bacterium</name>
    <dbReference type="NCBI Taxonomy" id="2030880"/>
    <lineage>
        <taxon>Bacteria</taxon>
        <taxon>Pseudomonadati</taxon>
        <taxon>Pseudomonadota</taxon>
        <taxon>Gammaproteobacteria</taxon>
        <taxon>SAR86 cluster</taxon>
    </lineage>
</organism>
<dbReference type="PROSITE" id="PS50404">
    <property type="entry name" value="GST_NTER"/>
    <property type="match status" value="1"/>
</dbReference>
<dbReference type="Pfam" id="PF02798">
    <property type="entry name" value="GST_N"/>
    <property type="match status" value="1"/>
</dbReference>
<dbReference type="InterPro" id="IPR040079">
    <property type="entry name" value="Glutathione_S-Trfase"/>
</dbReference>
<dbReference type="SFLD" id="SFLDG00358">
    <property type="entry name" value="Main_(cytGST)"/>
    <property type="match status" value="1"/>
</dbReference>
<proteinExistence type="inferred from homology"/>
<dbReference type="Proteomes" id="UP000315825">
    <property type="component" value="Unassembled WGS sequence"/>
</dbReference>
<reference evidence="4 5" key="1">
    <citation type="submission" date="2019-02" db="EMBL/GenBank/DDBJ databases">
        <title>Prokaryotic population dynamics and viral predation in marine succession experiment using metagenomics: the confinement effect.</title>
        <authorList>
            <person name="Haro-Moreno J.M."/>
            <person name="Rodriguez-Valera F."/>
            <person name="Lopez-Perez M."/>
        </authorList>
    </citation>
    <scope>NUCLEOTIDE SEQUENCE [LARGE SCALE GENOMIC DNA]</scope>
    <source>
        <strain evidence="4">MED-G159</strain>
    </source>
</reference>
<dbReference type="SFLD" id="SFLDG01150">
    <property type="entry name" value="Main.1:_Beta-like"/>
    <property type="match status" value="1"/>
</dbReference>
<dbReference type="EMBL" id="SHBE01000002">
    <property type="protein sequence ID" value="RZO26788.1"/>
    <property type="molecule type" value="Genomic_DNA"/>
</dbReference>
<dbReference type="PANTHER" id="PTHR44051">
    <property type="entry name" value="GLUTATHIONE S-TRANSFERASE-RELATED"/>
    <property type="match status" value="1"/>
</dbReference>
<dbReference type="GO" id="GO:0016740">
    <property type="term" value="F:transferase activity"/>
    <property type="evidence" value="ECO:0007669"/>
    <property type="project" value="UniProtKB-KW"/>
</dbReference>
<dbReference type="SFLD" id="SFLDS00019">
    <property type="entry name" value="Glutathione_Transferase_(cytos"/>
    <property type="match status" value="1"/>
</dbReference>
<dbReference type="InterPro" id="IPR010987">
    <property type="entry name" value="Glutathione-S-Trfase_C-like"/>
</dbReference>
<evidence type="ECO:0000256" key="1">
    <source>
        <dbReference type="RuleBase" id="RU003494"/>
    </source>
</evidence>
<protein>
    <submittedName>
        <fullName evidence="4">Glutathione S-transferase family protein</fullName>
    </submittedName>
</protein>
<accession>A0A520MZX8</accession>
<feature type="domain" description="GST N-terminal" evidence="2">
    <location>
        <begin position="1"/>
        <end position="79"/>
    </location>
</feature>
<dbReference type="PROSITE" id="PS50405">
    <property type="entry name" value="GST_CTER"/>
    <property type="match status" value="1"/>
</dbReference>
<comment type="similarity">
    <text evidence="1">Belongs to the GST superfamily.</text>
</comment>
<sequence>MFKIFGTENSRAVRPIWTAEEMELDYELEMMPFPPRVFFKQYLDINMLGTVPYLIDGDIEMTESVAMCQYIAEKYGPTDLIVQPDEVDYPNYLNWLYHADATLTFPQTVVLRYKFQEPGVADGAVEGYSRWFVSRLKLLESSLEGKEFLCSGRFTIADIAVSYAINLAKSLEIHQALKPNIKRWTDNLFQRDAFKKAINYKFEDV</sequence>
<gene>
    <name evidence="4" type="ORF">EVA92_01130</name>
</gene>
<dbReference type="InterPro" id="IPR036282">
    <property type="entry name" value="Glutathione-S-Trfase_C_sf"/>
</dbReference>
<dbReference type="SUPFAM" id="SSF52833">
    <property type="entry name" value="Thioredoxin-like"/>
    <property type="match status" value="1"/>
</dbReference>
<dbReference type="InterPro" id="IPR004046">
    <property type="entry name" value="GST_C"/>
</dbReference>
<name>A0A520MZX8_9GAMM</name>